<evidence type="ECO:0000256" key="1">
    <source>
        <dbReference type="SAM" id="MobiDB-lite"/>
    </source>
</evidence>
<dbReference type="InterPro" id="IPR007561">
    <property type="entry name" value="Cell_div_SepF/SepF-rel"/>
</dbReference>
<dbReference type="GeneID" id="65882864"/>
<accession>A0A8D6PSK8</accession>
<sequence>MLEKIKKLLKGKNTGNLTPPAPVTIDDYLGEIEEIPITPVEEEKIVIKVCSIEDDKDAVTAIVLAEAGYIVIAKTPNLEKEIDDEFIEIIKKIRNEVLKNGGNVIILGDEHLLITPKNVVIEKQKEEPKKNKILDKYIKEEKDTNEEKKETEKEE</sequence>
<feature type="region of interest" description="Disordered" evidence="1">
    <location>
        <begin position="134"/>
        <end position="155"/>
    </location>
</feature>
<dbReference type="EMBL" id="LR792632">
    <property type="protein sequence ID" value="CAB3287163.1"/>
    <property type="molecule type" value="Genomic_DNA"/>
</dbReference>
<evidence type="ECO:0000313" key="3">
    <source>
        <dbReference type="Proteomes" id="UP000679213"/>
    </source>
</evidence>
<evidence type="ECO:0008006" key="4">
    <source>
        <dbReference type="Google" id="ProtNLM"/>
    </source>
</evidence>
<dbReference type="Proteomes" id="UP000679213">
    <property type="component" value="Chromosome I"/>
</dbReference>
<name>A0A8D6PSK8_9EURY</name>
<gene>
    <name evidence="2" type="ORF">MLAUSG7_0057</name>
</gene>
<dbReference type="Pfam" id="PF04472">
    <property type="entry name" value="SepF"/>
    <property type="match status" value="1"/>
</dbReference>
<dbReference type="Gene3D" id="3.30.110.150">
    <property type="entry name" value="SepF-like protein"/>
    <property type="match status" value="1"/>
</dbReference>
<dbReference type="RefSeq" id="WP_214399996.1">
    <property type="nucleotide sequence ID" value="NZ_LR792632.1"/>
</dbReference>
<protein>
    <recommendedName>
        <fullName evidence="4">DUF552 domain-containing protein</fullName>
    </recommendedName>
</protein>
<dbReference type="InterPro" id="IPR038594">
    <property type="entry name" value="SepF-like_sf"/>
</dbReference>
<evidence type="ECO:0000313" key="2">
    <source>
        <dbReference type="EMBL" id="CAB3287163.1"/>
    </source>
</evidence>
<proteinExistence type="predicted"/>
<keyword evidence="3" id="KW-1185">Reference proteome</keyword>
<dbReference type="KEGG" id="mesg:MLAUSG7_0057"/>
<organism evidence="2 3">
    <name type="scientific">Methanocaldococcus lauensis</name>
    <dbReference type="NCBI Taxonomy" id="2546128"/>
    <lineage>
        <taxon>Archaea</taxon>
        <taxon>Methanobacteriati</taxon>
        <taxon>Methanobacteriota</taxon>
        <taxon>Methanomada group</taxon>
        <taxon>Methanococci</taxon>
        <taxon>Methanococcales</taxon>
        <taxon>Methanocaldococcaceae</taxon>
        <taxon>Methanocaldococcus</taxon>
    </lineage>
</organism>
<dbReference type="AlphaFoldDB" id="A0A8D6PSK8"/>
<reference evidence="2 3" key="1">
    <citation type="submission" date="2020-04" db="EMBL/GenBank/DDBJ databases">
        <authorList>
            <consortium name="Genoscope - CEA"/>
            <person name="William W."/>
        </authorList>
    </citation>
    <scope>NUCLEOTIDE SEQUENCE [LARGE SCALE GENOMIC DNA]</scope>
    <source>
        <strain evidence="2 3">SG7</strain>
    </source>
</reference>